<dbReference type="Gene3D" id="3.30.390.30">
    <property type="match status" value="1"/>
</dbReference>
<evidence type="ECO:0000313" key="7">
    <source>
        <dbReference type="EMBL" id="MEN2989784.1"/>
    </source>
</evidence>
<evidence type="ECO:0000256" key="1">
    <source>
        <dbReference type="ARBA" id="ARBA00001974"/>
    </source>
</evidence>
<keyword evidence="3" id="KW-0274">FAD</keyword>
<gene>
    <name evidence="7" type="ORF">WG926_15815</name>
</gene>
<reference evidence="7 8" key="1">
    <citation type="submission" date="2024-03" db="EMBL/GenBank/DDBJ databases">
        <title>High-quality draft genome sequencing of Tistrella sp. BH-R2-4.</title>
        <authorList>
            <person name="Dong C."/>
        </authorList>
    </citation>
    <scope>NUCLEOTIDE SEQUENCE [LARGE SCALE GENOMIC DNA]</scope>
    <source>
        <strain evidence="7 8">BH-R2-4</strain>
    </source>
</reference>
<dbReference type="Pfam" id="PF07992">
    <property type="entry name" value="Pyr_redox_2"/>
    <property type="match status" value="1"/>
</dbReference>
<dbReference type="InterPro" id="IPR050446">
    <property type="entry name" value="FAD-oxidoreductase/Apoptosis"/>
</dbReference>
<dbReference type="Proteomes" id="UP001413721">
    <property type="component" value="Unassembled WGS sequence"/>
</dbReference>
<dbReference type="PRINTS" id="PR00368">
    <property type="entry name" value="FADPNR"/>
</dbReference>
<dbReference type="EMBL" id="JBBKTW010000005">
    <property type="protein sequence ID" value="MEN2989784.1"/>
    <property type="molecule type" value="Genomic_DNA"/>
</dbReference>
<keyword evidence="4" id="KW-0560">Oxidoreductase</keyword>
<proteinExistence type="predicted"/>
<evidence type="ECO:0000259" key="5">
    <source>
        <dbReference type="Pfam" id="PF07992"/>
    </source>
</evidence>
<evidence type="ECO:0000259" key="6">
    <source>
        <dbReference type="Pfam" id="PF14759"/>
    </source>
</evidence>
<dbReference type="SUPFAM" id="SSF55424">
    <property type="entry name" value="FAD/NAD-linked reductases, dimerisation (C-terminal) domain"/>
    <property type="match status" value="1"/>
</dbReference>
<feature type="domain" description="Reductase C-terminal" evidence="6">
    <location>
        <begin position="319"/>
        <end position="403"/>
    </location>
</feature>
<dbReference type="SUPFAM" id="SSF51905">
    <property type="entry name" value="FAD/NAD(P)-binding domain"/>
    <property type="match status" value="2"/>
</dbReference>
<name>A0ABU9YLV9_9PROT</name>
<evidence type="ECO:0000256" key="2">
    <source>
        <dbReference type="ARBA" id="ARBA00022630"/>
    </source>
</evidence>
<dbReference type="Pfam" id="PF14759">
    <property type="entry name" value="Reductase_C"/>
    <property type="match status" value="1"/>
</dbReference>
<evidence type="ECO:0000313" key="8">
    <source>
        <dbReference type="Proteomes" id="UP001413721"/>
    </source>
</evidence>
<dbReference type="InterPro" id="IPR016156">
    <property type="entry name" value="FAD/NAD-linked_Rdtase_dimer_sf"/>
</dbReference>
<protein>
    <submittedName>
        <fullName evidence="7">FAD-dependent oxidoreductase</fullName>
    </submittedName>
</protein>
<comment type="caution">
    <text evidence="7">The sequence shown here is derived from an EMBL/GenBank/DDBJ whole genome shotgun (WGS) entry which is preliminary data.</text>
</comment>
<feature type="domain" description="FAD/NAD(P)-binding" evidence="5">
    <location>
        <begin position="3"/>
        <end position="299"/>
    </location>
</feature>
<dbReference type="RefSeq" id="WP_345937743.1">
    <property type="nucleotide sequence ID" value="NZ_JBBKTW010000005.1"/>
</dbReference>
<dbReference type="InterPro" id="IPR023753">
    <property type="entry name" value="FAD/NAD-binding_dom"/>
</dbReference>
<dbReference type="InterPro" id="IPR036188">
    <property type="entry name" value="FAD/NAD-bd_sf"/>
</dbReference>
<dbReference type="PANTHER" id="PTHR43557">
    <property type="entry name" value="APOPTOSIS-INDUCING FACTOR 1"/>
    <property type="match status" value="1"/>
</dbReference>
<dbReference type="PRINTS" id="PR00411">
    <property type="entry name" value="PNDRDTASEI"/>
</dbReference>
<accession>A0ABU9YLV9</accession>
<dbReference type="InterPro" id="IPR028202">
    <property type="entry name" value="Reductase_C"/>
</dbReference>
<evidence type="ECO:0000256" key="4">
    <source>
        <dbReference type="ARBA" id="ARBA00023002"/>
    </source>
</evidence>
<organism evidence="7 8">
    <name type="scientific">Tistrella arctica</name>
    <dbReference type="NCBI Taxonomy" id="3133430"/>
    <lineage>
        <taxon>Bacteria</taxon>
        <taxon>Pseudomonadati</taxon>
        <taxon>Pseudomonadota</taxon>
        <taxon>Alphaproteobacteria</taxon>
        <taxon>Geminicoccales</taxon>
        <taxon>Geminicoccaceae</taxon>
        <taxon>Tistrella</taxon>
    </lineage>
</organism>
<sequence>MNTVLIIGGGQAGGAAALALRRHGFAGTIRIIGQEPLPPYERPALSKGYLLGTTPFDKLVLLPETLAAEQRITLTMGVAVTAIDRAARQVTTDDGQRLDYDALILATGGTARALPGAPVDDRRLFAIRTARDAGLIRERLADARSMLVIGGGWLGLEVAASARKAGLAVTLIESGPRLCGRALPPAVSEILAGLHARQGVDLRIGVAPADIGADADGVHARLADGGVIHTDIGVIAIGLRVSDDLAAAAGLAVHDGVLTDAAGRTGDPAVFAIGDCARVHHGVHGAGLRLESWQNANLQAEAAARALLGLPDAAPEIPWFWSDQYDLALQILGTPDPIASPIHRGAPDTGRGSLLWCDPAGRLRGIAALNAPRDVAMARRLIGTGLIVDPARAADAGVPLRDAVLAAM</sequence>
<keyword evidence="2" id="KW-0285">Flavoprotein</keyword>
<comment type="cofactor">
    <cofactor evidence="1">
        <name>FAD</name>
        <dbReference type="ChEBI" id="CHEBI:57692"/>
    </cofactor>
</comment>
<dbReference type="PANTHER" id="PTHR43557:SF2">
    <property type="entry name" value="RIESKE DOMAIN-CONTAINING PROTEIN-RELATED"/>
    <property type="match status" value="1"/>
</dbReference>
<evidence type="ECO:0000256" key="3">
    <source>
        <dbReference type="ARBA" id="ARBA00022827"/>
    </source>
</evidence>
<dbReference type="Gene3D" id="3.50.50.60">
    <property type="entry name" value="FAD/NAD(P)-binding domain"/>
    <property type="match status" value="2"/>
</dbReference>
<keyword evidence="8" id="KW-1185">Reference proteome</keyword>